<accession>A0A9P6ZR27</accession>
<dbReference type="EMBL" id="JABBWD010000036">
    <property type="protein sequence ID" value="KAG1775144.1"/>
    <property type="molecule type" value="Genomic_DNA"/>
</dbReference>
<protein>
    <submittedName>
        <fullName evidence="1">Uncharacterized protein</fullName>
    </submittedName>
</protein>
<name>A0A9P6ZR27_9AGAM</name>
<organism evidence="1 2">
    <name type="scientific">Suillus placidus</name>
    <dbReference type="NCBI Taxonomy" id="48579"/>
    <lineage>
        <taxon>Eukaryota</taxon>
        <taxon>Fungi</taxon>
        <taxon>Dikarya</taxon>
        <taxon>Basidiomycota</taxon>
        <taxon>Agaricomycotina</taxon>
        <taxon>Agaricomycetes</taxon>
        <taxon>Agaricomycetidae</taxon>
        <taxon>Boletales</taxon>
        <taxon>Suillineae</taxon>
        <taxon>Suillaceae</taxon>
        <taxon>Suillus</taxon>
    </lineage>
</organism>
<evidence type="ECO:0000313" key="2">
    <source>
        <dbReference type="Proteomes" id="UP000714275"/>
    </source>
</evidence>
<dbReference type="Proteomes" id="UP000714275">
    <property type="component" value="Unassembled WGS sequence"/>
</dbReference>
<sequence>MLSSHPCRKIEFQLWTHDQRLRKQFPHTFTASYVWCDVSIEKLQAPISDIIEWPARFLFDECNTELSSIIPRDTDGPSFPLSMKISKKNVAAKTSGSDHTMFWHSTDAFDKDADGDCFWQFLDNTFDKQAAKNAEVRRLVRSLQVGDCMTLLAHGRYPNSEARVHEARMSVYWAV</sequence>
<gene>
    <name evidence="1" type="ORF">EV702DRAFT_1120812</name>
</gene>
<comment type="caution">
    <text evidence="1">The sequence shown here is derived from an EMBL/GenBank/DDBJ whole genome shotgun (WGS) entry which is preliminary data.</text>
</comment>
<proteinExistence type="predicted"/>
<evidence type="ECO:0000313" key="1">
    <source>
        <dbReference type="EMBL" id="KAG1775144.1"/>
    </source>
</evidence>
<reference evidence="1" key="1">
    <citation type="journal article" date="2020" name="New Phytol.">
        <title>Comparative genomics reveals dynamic genome evolution in host specialist ectomycorrhizal fungi.</title>
        <authorList>
            <person name="Lofgren L.A."/>
            <person name="Nguyen N.H."/>
            <person name="Vilgalys R."/>
            <person name="Ruytinx J."/>
            <person name="Liao H.L."/>
            <person name="Branco S."/>
            <person name="Kuo A."/>
            <person name="LaButti K."/>
            <person name="Lipzen A."/>
            <person name="Andreopoulos W."/>
            <person name="Pangilinan J."/>
            <person name="Riley R."/>
            <person name="Hundley H."/>
            <person name="Na H."/>
            <person name="Barry K."/>
            <person name="Grigoriev I.V."/>
            <person name="Stajich J.E."/>
            <person name="Kennedy P.G."/>
        </authorList>
    </citation>
    <scope>NUCLEOTIDE SEQUENCE</scope>
    <source>
        <strain evidence="1">DOB743</strain>
    </source>
</reference>
<dbReference type="AlphaFoldDB" id="A0A9P6ZR27"/>
<dbReference type="OrthoDB" id="66095at2759"/>
<keyword evidence="2" id="KW-1185">Reference proteome</keyword>